<dbReference type="Gene3D" id="3.40.50.300">
    <property type="entry name" value="P-loop containing nucleotide triphosphate hydrolases"/>
    <property type="match status" value="1"/>
</dbReference>
<keyword evidence="3" id="KW-1185">Reference proteome</keyword>
<comment type="caution">
    <text evidence="2">The sequence shown here is derived from an EMBL/GenBank/DDBJ whole genome shotgun (WGS) entry which is preliminary data.</text>
</comment>
<dbReference type="Proteomes" id="UP000032305">
    <property type="component" value="Unassembled WGS sequence"/>
</dbReference>
<dbReference type="GO" id="GO:0004252">
    <property type="term" value="F:serine-type endopeptidase activity"/>
    <property type="evidence" value="ECO:0007669"/>
    <property type="project" value="InterPro"/>
</dbReference>
<dbReference type="InterPro" id="IPR003959">
    <property type="entry name" value="ATPase_AAA_core"/>
</dbReference>
<reference evidence="2 3" key="1">
    <citation type="submission" date="2014-11" db="EMBL/GenBank/DDBJ databases">
        <title>Whole genome shotgun sequence of Sphingomonas parapaucimobilis NBRC 15100.</title>
        <authorList>
            <person name="Katano-Makiyama Y."/>
            <person name="Hosoyama A."/>
            <person name="Hashimoto M."/>
            <person name="Hosoyama Y."/>
            <person name="Noguchi M."/>
            <person name="Numata M."/>
            <person name="Tsuchikane K."/>
            <person name="Hirakata S."/>
            <person name="Uohara A."/>
            <person name="Shimodaira J."/>
            <person name="Ohji S."/>
            <person name="Ichikawa N."/>
            <person name="Kimura A."/>
            <person name="Yamazoe A."/>
            <person name="Fujita N."/>
        </authorList>
    </citation>
    <scope>NUCLEOTIDE SEQUENCE [LARGE SCALE GENOMIC DNA]</scope>
    <source>
        <strain evidence="2 3">NBRC 15100</strain>
    </source>
</reference>
<dbReference type="GO" id="GO:0004176">
    <property type="term" value="F:ATP-dependent peptidase activity"/>
    <property type="evidence" value="ECO:0007669"/>
    <property type="project" value="InterPro"/>
</dbReference>
<dbReference type="SMART" id="SM00382">
    <property type="entry name" value="AAA"/>
    <property type="match status" value="1"/>
</dbReference>
<proteinExistence type="predicted"/>
<accession>A0A0A1W2B2</accession>
<dbReference type="GO" id="GO:0016887">
    <property type="term" value="F:ATP hydrolysis activity"/>
    <property type="evidence" value="ECO:0007669"/>
    <property type="project" value="InterPro"/>
</dbReference>
<organism evidence="2 3">
    <name type="scientific">Sphingomonas parapaucimobilis NBRC 15100</name>
    <dbReference type="NCBI Taxonomy" id="1219049"/>
    <lineage>
        <taxon>Bacteria</taxon>
        <taxon>Pseudomonadati</taxon>
        <taxon>Pseudomonadota</taxon>
        <taxon>Alphaproteobacteria</taxon>
        <taxon>Sphingomonadales</taxon>
        <taxon>Sphingomonadaceae</taxon>
        <taxon>Sphingomonas</taxon>
    </lineage>
</organism>
<dbReference type="InterPro" id="IPR003593">
    <property type="entry name" value="AAA+_ATPase"/>
</dbReference>
<dbReference type="GO" id="GO:0005524">
    <property type="term" value="F:ATP binding"/>
    <property type="evidence" value="ECO:0007669"/>
    <property type="project" value="InterPro"/>
</dbReference>
<dbReference type="InterPro" id="IPR027065">
    <property type="entry name" value="Lon_Prtase"/>
</dbReference>
<gene>
    <name evidence="2" type="ORF">SP5_001_00050</name>
</gene>
<dbReference type="PANTHER" id="PTHR43718">
    <property type="entry name" value="LON PROTEASE"/>
    <property type="match status" value="1"/>
</dbReference>
<evidence type="ECO:0000259" key="1">
    <source>
        <dbReference type="SMART" id="SM00382"/>
    </source>
</evidence>
<protein>
    <recommendedName>
        <fullName evidence="1">AAA+ ATPase domain-containing protein</fullName>
    </recommendedName>
</protein>
<dbReference type="SUPFAM" id="SSF52540">
    <property type="entry name" value="P-loop containing nucleoside triphosphate hydrolases"/>
    <property type="match status" value="1"/>
</dbReference>
<dbReference type="InterPro" id="IPR027417">
    <property type="entry name" value="P-loop_NTPase"/>
</dbReference>
<evidence type="ECO:0000313" key="2">
    <source>
        <dbReference type="EMBL" id="GAL99306.1"/>
    </source>
</evidence>
<dbReference type="RefSeq" id="WP_052811343.1">
    <property type="nucleotide sequence ID" value="NZ_BBPI01000001.1"/>
</dbReference>
<sequence length="311" mass="33390">MMVINCRPHVRPCRSIPSDGLADNEWSTSIPTQYAMLTQPLPLAGGAMLERAGSSGEARLAAALRAEAPWMAAFADRIAERAALSIWAGRPWLALRPMLLVGPPGAGKTYLARRLGALSGCGDAVLSFAGVNSNAVLAGNPRGFRHPQPSLPAMIMQRTKTANPVIVIDEVEKAVASDLGDAVATLVGMLEGGGASRYFDGCLAAEIDLSHINWVMTANRIDRLPAALLSRVEVIHVSGPRPEDAELVLPALWRDVAHQLGLPPSALPQVEQAAENALLRLFRRTRSIRRLSQAIETLVAVSARHRLREVH</sequence>
<feature type="domain" description="AAA+ ATPase" evidence="1">
    <location>
        <begin position="94"/>
        <end position="240"/>
    </location>
</feature>
<dbReference type="Pfam" id="PF00004">
    <property type="entry name" value="AAA"/>
    <property type="match status" value="1"/>
</dbReference>
<dbReference type="PANTHER" id="PTHR43718:SF2">
    <property type="entry name" value="LON PROTEASE HOMOLOG, MITOCHONDRIAL"/>
    <property type="match status" value="1"/>
</dbReference>
<dbReference type="GO" id="GO:0006515">
    <property type="term" value="P:protein quality control for misfolded or incompletely synthesized proteins"/>
    <property type="evidence" value="ECO:0007669"/>
    <property type="project" value="TreeGrafter"/>
</dbReference>
<dbReference type="EMBL" id="BBPI01000001">
    <property type="protein sequence ID" value="GAL99306.1"/>
    <property type="molecule type" value="Genomic_DNA"/>
</dbReference>
<name>A0A0A1W2B2_9SPHN</name>
<dbReference type="eggNOG" id="COG0466">
    <property type="taxonomic scope" value="Bacteria"/>
</dbReference>
<evidence type="ECO:0000313" key="3">
    <source>
        <dbReference type="Proteomes" id="UP000032305"/>
    </source>
</evidence>
<dbReference type="AlphaFoldDB" id="A0A0A1W2B2"/>